<comment type="catalytic activity">
    <reaction evidence="1">
        <text>ATP + protein L-histidine = ADP + protein N-phospho-L-histidine.</text>
        <dbReference type="EC" id="2.7.13.3"/>
    </reaction>
</comment>
<feature type="domain" description="Histidine kinase" evidence="5">
    <location>
        <begin position="176"/>
        <end position="420"/>
    </location>
</feature>
<keyword evidence="6" id="KW-0067">ATP-binding</keyword>
<protein>
    <recommendedName>
        <fullName evidence="2">histidine kinase</fullName>
        <ecNumber evidence="2">2.7.13.3</ecNumber>
    </recommendedName>
</protein>
<sequence>MIQQALLHHIPVGVLIVNEELELLYVNDYFLDRLMCAEPFSVGANLVEVFSDHASFLQHKIKSVLVLNSPSFSYWEHNPHVFPLRSSRPVTGSEVAMFQNIQFIPFCDEPNCLKRVGIIVQDVTELASYYQEEKRLSNELELEKHELKVLNDKLEAAQNQLLQSEKMAAIGQLAAGIAHEINNPVGFVSSNVQILQGYITNMLAMLSFYQKVIDSTDNHGFQLMQKDMRNKLNLAYIEEDALPLLEESLEGIERVAAIVKNLKSFSHIDNNEWQYANIIEGIENTLKIANNAIKYNASVITEFCSEQVLLYCQPMQLNQVFLNLIVNAAQAITEQGEITITVTENAERVVIIVKDTGHGIKPEHLTKIFNPFFTTKPVGKGTGLGLSLSFSIISKHKGTIQVESSLGVGTIFTIVLPKLSADDFLPSD</sequence>
<evidence type="ECO:0000313" key="6">
    <source>
        <dbReference type="EMBL" id="MFC3031366.1"/>
    </source>
</evidence>
<dbReference type="PROSITE" id="PS50109">
    <property type="entry name" value="HIS_KIN"/>
    <property type="match status" value="1"/>
</dbReference>
<dbReference type="GO" id="GO:0005524">
    <property type="term" value="F:ATP binding"/>
    <property type="evidence" value="ECO:0007669"/>
    <property type="project" value="UniProtKB-KW"/>
</dbReference>
<gene>
    <name evidence="6" type="ORF">ACFOEE_02340</name>
</gene>
<dbReference type="InterPro" id="IPR004358">
    <property type="entry name" value="Sig_transdc_His_kin-like_C"/>
</dbReference>
<evidence type="ECO:0000256" key="3">
    <source>
        <dbReference type="ARBA" id="ARBA00022553"/>
    </source>
</evidence>
<dbReference type="InterPro" id="IPR036890">
    <property type="entry name" value="HATPase_C_sf"/>
</dbReference>
<dbReference type="Gene3D" id="3.30.450.20">
    <property type="entry name" value="PAS domain"/>
    <property type="match status" value="1"/>
</dbReference>
<accession>A0ABV7CFL5</accession>
<dbReference type="PANTHER" id="PTHR43065">
    <property type="entry name" value="SENSOR HISTIDINE KINASE"/>
    <property type="match status" value="1"/>
</dbReference>
<dbReference type="RefSeq" id="WP_377120522.1">
    <property type="nucleotide sequence ID" value="NZ_JBHRSD010000002.1"/>
</dbReference>
<dbReference type="SUPFAM" id="SSF47384">
    <property type="entry name" value="Homodimeric domain of signal transducing histidine kinase"/>
    <property type="match status" value="1"/>
</dbReference>
<keyword evidence="6" id="KW-0547">Nucleotide-binding</keyword>
<organism evidence="6 7">
    <name type="scientific">Pseudoalteromonas fenneropenaei</name>
    <dbReference type="NCBI Taxonomy" id="1737459"/>
    <lineage>
        <taxon>Bacteria</taxon>
        <taxon>Pseudomonadati</taxon>
        <taxon>Pseudomonadota</taxon>
        <taxon>Gammaproteobacteria</taxon>
        <taxon>Alteromonadales</taxon>
        <taxon>Pseudoalteromonadaceae</taxon>
        <taxon>Pseudoalteromonas</taxon>
    </lineage>
</organism>
<evidence type="ECO:0000256" key="1">
    <source>
        <dbReference type="ARBA" id="ARBA00000085"/>
    </source>
</evidence>
<reference evidence="7" key="1">
    <citation type="journal article" date="2019" name="Int. J. Syst. Evol. Microbiol.">
        <title>The Global Catalogue of Microorganisms (GCM) 10K type strain sequencing project: providing services to taxonomists for standard genome sequencing and annotation.</title>
        <authorList>
            <consortium name="The Broad Institute Genomics Platform"/>
            <consortium name="The Broad Institute Genome Sequencing Center for Infectious Disease"/>
            <person name="Wu L."/>
            <person name="Ma J."/>
        </authorList>
    </citation>
    <scope>NUCLEOTIDE SEQUENCE [LARGE SCALE GENOMIC DNA]</scope>
    <source>
        <strain evidence="7">KCTC 42730</strain>
    </source>
</reference>
<dbReference type="EMBL" id="JBHRSD010000002">
    <property type="protein sequence ID" value="MFC3031366.1"/>
    <property type="molecule type" value="Genomic_DNA"/>
</dbReference>
<proteinExistence type="predicted"/>
<evidence type="ECO:0000256" key="4">
    <source>
        <dbReference type="SAM" id="Coils"/>
    </source>
</evidence>
<dbReference type="InterPro" id="IPR003661">
    <property type="entry name" value="HisK_dim/P_dom"/>
</dbReference>
<dbReference type="Gene3D" id="3.30.565.10">
    <property type="entry name" value="Histidine kinase-like ATPase, C-terminal domain"/>
    <property type="match status" value="1"/>
</dbReference>
<dbReference type="CDD" id="cd00082">
    <property type="entry name" value="HisKA"/>
    <property type="match status" value="1"/>
</dbReference>
<feature type="coiled-coil region" evidence="4">
    <location>
        <begin position="126"/>
        <end position="167"/>
    </location>
</feature>
<dbReference type="SMART" id="SM00388">
    <property type="entry name" value="HisKA"/>
    <property type="match status" value="1"/>
</dbReference>
<dbReference type="Proteomes" id="UP001595453">
    <property type="component" value="Unassembled WGS sequence"/>
</dbReference>
<dbReference type="EC" id="2.7.13.3" evidence="2"/>
<keyword evidence="7" id="KW-1185">Reference proteome</keyword>
<evidence type="ECO:0000256" key="2">
    <source>
        <dbReference type="ARBA" id="ARBA00012438"/>
    </source>
</evidence>
<comment type="caution">
    <text evidence="6">The sequence shown here is derived from an EMBL/GenBank/DDBJ whole genome shotgun (WGS) entry which is preliminary data.</text>
</comment>
<evidence type="ECO:0000313" key="7">
    <source>
        <dbReference type="Proteomes" id="UP001595453"/>
    </source>
</evidence>
<evidence type="ECO:0000259" key="5">
    <source>
        <dbReference type="PROSITE" id="PS50109"/>
    </source>
</evidence>
<dbReference type="SUPFAM" id="SSF55874">
    <property type="entry name" value="ATPase domain of HSP90 chaperone/DNA topoisomerase II/histidine kinase"/>
    <property type="match status" value="1"/>
</dbReference>
<dbReference type="InterPro" id="IPR003594">
    <property type="entry name" value="HATPase_dom"/>
</dbReference>
<dbReference type="PRINTS" id="PR00344">
    <property type="entry name" value="BCTRLSENSOR"/>
</dbReference>
<name>A0ABV7CFL5_9GAMM</name>
<dbReference type="Pfam" id="PF02518">
    <property type="entry name" value="HATPase_c"/>
    <property type="match status" value="1"/>
</dbReference>
<keyword evidence="3" id="KW-0597">Phosphoprotein</keyword>
<keyword evidence="4" id="KW-0175">Coiled coil</keyword>
<dbReference type="PANTHER" id="PTHR43065:SF50">
    <property type="entry name" value="HISTIDINE KINASE"/>
    <property type="match status" value="1"/>
</dbReference>
<dbReference type="Gene3D" id="1.10.287.130">
    <property type="match status" value="1"/>
</dbReference>
<dbReference type="SMART" id="SM00387">
    <property type="entry name" value="HATPase_c"/>
    <property type="match status" value="1"/>
</dbReference>
<dbReference type="InterPro" id="IPR005467">
    <property type="entry name" value="His_kinase_dom"/>
</dbReference>
<dbReference type="InterPro" id="IPR036097">
    <property type="entry name" value="HisK_dim/P_sf"/>
</dbReference>